<dbReference type="WBParaSite" id="ACRNAN_scaffold362.g32307.t1">
    <property type="protein sequence ID" value="ACRNAN_scaffold362.g32307.t1"/>
    <property type="gene ID" value="ACRNAN_scaffold362.g32307"/>
</dbReference>
<evidence type="ECO:0000313" key="6">
    <source>
        <dbReference type="Proteomes" id="UP000887540"/>
    </source>
</evidence>
<evidence type="ECO:0000256" key="1">
    <source>
        <dbReference type="ARBA" id="ARBA00009995"/>
    </source>
</evidence>
<evidence type="ECO:0000256" key="2">
    <source>
        <dbReference type="ARBA" id="ARBA00012544"/>
    </source>
</evidence>
<dbReference type="InterPro" id="IPR050271">
    <property type="entry name" value="UDP-glycosyltransferase"/>
</dbReference>
<dbReference type="SUPFAM" id="SSF53756">
    <property type="entry name" value="UDP-Glycosyltransferase/glycogen phosphorylase"/>
    <property type="match status" value="1"/>
</dbReference>
<dbReference type="Pfam" id="PF00201">
    <property type="entry name" value="UDPGT"/>
    <property type="match status" value="2"/>
</dbReference>
<dbReference type="PANTHER" id="PTHR48043">
    <property type="entry name" value="EG:EG0003.4 PROTEIN-RELATED"/>
    <property type="match status" value="1"/>
</dbReference>
<keyword evidence="6" id="KW-1185">Reference proteome</keyword>
<dbReference type="GO" id="GO:0015020">
    <property type="term" value="F:glucuronosyltransferase activity"/>
    <property type="evidence" value="ECO:0007669"/>
    <property type="project" value="UniProtKB-EC"/>
</dbReference>
<sequence>MELLRRPLGDMCKNQINDEKLMDKLKAEKWDLAIGENFDVCYYGVLHRLGIKNYITISTSTLYENYAMTMGIPSTPSFVPAMFSTAKPPFTYYEKKYDEIFNNSKKGVILVSFGSNLQSVAMPEEMKKAFLETFKKFPEVTFLWKYEKEDDNIFAGYDNVVTGKWLPQNDILGNA</sequence>
<comment type="similarity">
    <text evidence="1">Belongs to the UDP-glycosyltransferase family.</text>
</comment>
<protein>
    <recommendedName>
        <fullName evidence="2">glucuronosyltransferase</fullName>
        <ecNumber evidence="2">2.4.1.17</ecNumber>
    </recommendedName>
</protein>
<evidence type="ECO:0000256" key="4">
    <source>
        <dbReference type="ARBA" id="ARBA00022679"/>
    </source>
</evidence>
<organism evidence="6 7">
    <name type="scientific">Acrobeloides nanus</name>
    <dbReference type="NCBI Taxonomy" id="290746"/>
    <lineage>
        <taxon>Eukaryota</taxon>
        <taxon>Metazoa</taxon>
        <taxon>Ecdysozoa</taxon>
        <taxon>Nematoda</taxon>
        <taxon>Chromadorea</taxon>
        <taxon>Rhabditida</taxon>
        <taxon>Tylenchina</taxon>
        <taxon>Cephalobomorpha</taxon>
        <taxon>Cephaloboidea</taxon>
        <taxon>Cephalobidae</taxon>
        <taxon>Acrobeloides</taxon>
    </lineage>
</organism>
<reference evidence="7" key="1">
    <citation type="submission" date="2022-11" db="UniProtKB">
        <authorList>
            <consortium name="WormBaseParasite"/>
        </authorList>
    </citation>
    <scope>IDENTIFICATION</scope>
</reference>
<evidence type="ECO:0000256" key="5">
    <source>
        <dbReference type="ARBA" id="ARBA00047475"/>
    </source>
</evidence>
<dbReference type="EC" id="2.4.1.17" evidence="2"/>
<dbReference type="PANTHER" id="PTHR48043:SF23">
    <property type="entry name" value="UDP-GLUCURONOSYLTRANSFERASE"/>
    <property type="match status" value="1"/>
</dbReference>
<keyword evidence="4" id="KW-0808">Transferase</keyword>
<evidence type="ECO:0000256" key="3">
    <source>
        <dbReference type="ARBA" id="ARBA00022676"/>
    </source>
</evidence>
<name>A0A914DRI8_9BILA</name>
<proteinExistence type="inferred from homology"/>
<dbReference type="Gene3D" id="3.40.50.2000">
    <property type="entry name" value="Glycogen Phosphorylase B"/>
    <property type="match status" value="1"/>
</dbReference>
<accession>A0A914DRI8</accession>
<dbReference type="Proteomes" id="UP000887540">
    <property type="component" value="Unplaced"/>
</dbReference>
<dbReference type="AlphaFoldDB" id="A0A914DRI8"/>
<keyword evidence="3" id="KW-0328">Glycosyltransferase</keyword>
<evidence type="ECO:0000313" key="7">
    <source>
        <dbReference type="WBParaSite" id="ACRNAN_scaffold362.g32307.t1"/>
    </source>
</evidence>
<comment type="catalytic activity">
    <reaction evidence="5">
        <text>glucuronate acceptor + UDP-alpha-D-glucuronate = acceptor beta-D-glucuronoside + UDP + H(+)</text>
        <dbReference type="Rhea" id="RHEA:21032"/>
        <dbReference type="ChEBI" id="CHEBI:15378"/>
        <dbReference type="ChEBI" id="CHEBI:58052"/>
        <dbReference type="ChEBI" id="CHEBI:58223"/>
        <dbReference type="ChEBI" id="CHEBI:132367"/>
        <dbReference type="ChEBI" id="CHEBI:132368"/>
        <dbReference type="EC" id="2.4.1.17"/>
    </reaction>
</comment>
<dbReference type="InterPro" id="IPR002213">
    <property type="entry name" value="UDP_glucos_trans"/>
</dbReference>